<dbReference type="InterPro" id="IPR001647">
    <property type="entry name" value="HTH_TetR"/>
</dbReference>
<dbReference type="Gene3D" id="1.10.357.10">
    <property type="entry name" value="Tetracycline Repressor, domain 2"/>
    <property type="match status" value="1"/>
</dbReference>
<feature type="domain" description="HTH tetR-type" evidence="5">
    <location>
        <begin position="6"/>
        <end position="66"/>
    </location>
</feature>
<evidence type="ECO:0000313" key="7">
    <source>
        <dbReference type="Proteomes" id="UP000490386"/>
    </source>
</evidence>
<dbReference type="Proteomes" id="UP000490386">
    <property type="component" value="Unassembled WGS sequence"/>
</dbReference>
<evidence type="ECO:0000256" key="4">
    <source>
        <dbReference type="PROSITE-ProRule" id="PRU00335"/>
    </source>
</evidence>
<sequence>MARTKSFELSDAIQGARTLFWRRGYDSASTADIEAATGLSRSSIYNTFGSKRGLFDAAAQSYLDDVVHPLLAPLLAEPVSASALDDYLARLSAAVAAQGQRDDVRGCLLLATAASSLGQDPAVRDTITDYRATLERAILRGTAALGRPRETGTLVTAAVVGALTIARVDTRAATDALEAARAVVRT</sequence>
<dbReference type="InterPro" id="IPR009057">
    <property type="entry name" value="Homeodomain-like_sf"/>
</dbReference>
<accession>A0A7J5B1Z3</accession>
<keyword evidence="7" id="KW-1185">Reference proteome</keyword>
<dbReference type="InterPro" id="IPR036271">
    <property type="entry name" value="Tet_transcr_reg_TetR-rel_C_sf"/>
</dbReference>
<dbReference type="GO" id="GO:0003677">
    <property type="term" value="F:DNA binding"/>
    <property type="evidence" value="ECO:0007669"/>
    <property type="project" value="UniProtKB-UniRule"/>
</dbReference>
<gene>
    <name evidence="6" type="ORF">F8O03_06415</name>
</gene>
<evidence type="ECO:0000259" key="5">
    <source>
        <dbReference type="PROSITE" id="PS50977"/>
    </source>
</evidence>
<evidence type="ECO:0000256" key="2">
    <source>
        <dbReference type="ARBA" id="ARBA00023125"/>
    </source>
</evidence>
<evidence type="ECO:0000256" key="3">
    <source>
        <dbReference type="ARBA" id="ARBA00023163"/>
    </source>
</evidence>
<keyword evidence="3" id="KW-0804">Transcription</keyword>
<dbReference type="PANTHER" id="PTHR47506:SF1">
    <property type="entry name" value="HTH-TYPE TRANSCRIPTIONAL REGULATOR YJDC"/>
    <property type="match status" value="1"/>
</dbReference>
<keyword evidence="1" id="KW-0805">Transcription regulation</keyword>
<comment type="caution">
    <text evidence="6">The sequence shown here is derived from an EMBL/GenBank/DDBJ whole genome shotgun (WGS) entry which is preliminary data.</text>
</comment>
<reference evidence="6 7" key="1">
    <citation type="submission" date="2019-09" db="EMBL/GenBank/DDBJ databases">
        <title>Phylogeny of genus Pseudoclavibacter and closely related genus.</title>
        <authorList>
            <person name="Li Y."/>
        </authorList>
    </citation>
    <scope>NUCLEOTIDE SEQUENCE [LARGE SCALE GENOMIC DNA]</scope>
    <source>
        <strain evidence="6 7">THG-MD12</strain>
    </source>
</reference>
<dbReference type="EMBL" id="WBJX01000002">
    <property type="protein sequence ID" value="KAB1638047.1"/>
    <property type="molecule type" value="Genomic_DNA"/>
</dbReference>
<dbReference type="RefSeq" id="WP_151423150.1">
    <property type="nucleotide sequence ID" value="NZ_WBJX01000002.1"/>
</dbReference>
<dbReference type="AlphaFoldDB" id="A0A7J5B1Z3"/>
<dbReference type="SUPFAM" id="SSF48498">
    <property type="entry name" value="Tetracyclin repressor-like, C-terminal domain"/>
    <property type="match status" value="1"/>
</dbReference>
<dbReference type="PANTHER" id="PTHR47506">
    <property type="entry name" value="TRANSCRIPTIONAL REGULATORY PROTEIN"/>
    <property type="match status" value="1"/>
</dbReference>
<evidence type="ECO:0000313" key="6">
    <source>
        <dbReference type="EMBL" id="KAB1638047.1"/>
    </source>
</evidence>
<feature type="DNA-binding region" description="H-T-H motif" evidence="4">
    <location>
        <begin position="29"/>
        <end position="48"/>
    </location>
</feature>
<dbReference type="Pfam" id="PF00440">
    <property type="entry name" value="TetR_N"/>
    <property type="match status" value="1"/>
</dbReference>
<name>A0A7J5B1Z3_9MICO</name>
<dbReference type="PRINTS" id="PR00455">
    <property type="entry name" value="HTHTETR"/>
</dbReference>
<organism evidence="6 7">
    <name type="scientific">Pseudoclavibacter terrae</name>
    <dbReference type="NCBI Taxonomy" id="1530195"/>
    <lineage>
        <taxon>Bacteria</taxon>
        <taxon>Bacillati</taxon>
        <taxon>Actinomycetota</taxon>
        <taxon>Actinomycetes</taxon>
        <taxon>Micrococcales</taxon>
        <taxon>Microbacteriaceae</taxon>
        <taxon>Pseudoclavibacter</taxon>
    </lineage>
</organism>
<keyword evidence="2 4" id="KW-0238">DNA-binding</keyword>
<proteinExistence type="predicted"/>
<protein>
    <submittedName>
        <fullName evidence="6">Helix-turn-helix transcriptional regulator</fullName>
    </submittedName>
</protein>
<evidence type="ECO:0000256" key="1">
    <source>
        <dbReference type="ARBA" id="ARBA00023015"/>
    </source>
</evidence>
<dbReference type="OrthoDB" id="9805134at2"/>
<dbReference type="SUPFAM" id="SSF46689">
    <property type="entry name" value="Homeodomain-like"/>
    <property type="match status" value="1"/>
</dbReference>
<dbReference type="PROSITE" id="PS50977">
    <property type="entry name" value="HTH_TETR_2"/>
    <property type="match status" value="1"/>
</dbReference>